<dbReference type="NCBIfam" id="TIGR03168">
    <property type="entry name" value="1-PFK"/>
    <property type="match status" value="1"/>
</dbReference>
<dbReference type="PANTHER" id="PTHR46566">
    <property type="entry name" value="1-PHOSPHOFRUCTOKINASE-RELATED"/>
    <property type="match status" value="1"/>
</dbReference>
<evidence type="ECO:0000256" key="1">
    <source>
        <dbReference type="ARBA" id="ARBA00005380"/>
    </source>
</evidence>
<evidence type="ECO:0000256" key="2">
    <source>
        <dbReference type="ARBA" id="ARBA00022679"/>
    </source>
</evidence>
<dbReference type="CDD" id="cd01164">
    <property type="entry name" value="FruK_PfkB_like"/>
    <property type="match status" value="1"/>
</dbReference>
<dbReference type="Gene3D" id="3.40.1190.20">
    <property type="match status" value="1"/>
</dbReference>
<dbReference type="InterPro" id="IPR011611">
    <property type="entry name" value="PfkB_dom"/>
</dbReference>
<dbReference type="GO" id="GO:0009024">
    <property type="term" value="F:tagatose-6-phosphate kinase activity"/>
    <property type="evidence" value="ECO:0007669"/>
    <property type="project" value="UniProtKB-EC"/>
</dbReference>
<feature type="domain" description="Carbohydrate kinase PfkB" evidence="7">
    <location>
        <begin position="12"/>
        <end position="300"/>
    </location>
</feature>
<reference evidence="8 9" key="1">
    <citation type="journal article" date="2015" name="Genome Announc.">
        <title>Expanding the biotechnology potential of lactobacilli through comparative genomics of 213 strains and associated genera.</title>
        <authorList>
            <person name="Sun Z."/>
            <person name="Harris H.M."/>
            <person name="McCann A."/>
            <person name="Guo C."/>
            <person name="Argimon S."/>
            <person name="Zhang W."/>
            <person name="Yang X."/>
            <person name="Jeffery I.B."/>
            <person name="Cooney J.C."/>
            <person name="Kagawa T.F."/>
            <person name="Liu W."/>
            <person name="Song Y."/>
            <person name="Salvetti E."/>
            <person name="Wrobel A."/>
            <person name="Rasinkangas P."/>
            <person name="Parkhill J."/>
            <person name="Rea M.C."/>
            <person name="O'Sullivan O."/>
            <person name="Ritari J."/>
            <person name="Douillard F.P."/>
            <person name="Paul Ross R."/>
            <person name="Yang R."/>
            <person name="Briner A.E."/>
            <person name="Felis G.E."/>
            <person name="de Vos W.M."/>
            <person name="Barrangou R."/>
            <person name="Klaenhammer T.R."/>
            <person name="Caufield P.W."/>
            <person name="Cui Y."/>
            <person name="Zhang H."/>
            <person name="O'Toole P.W."/>
        </authorList>
    </citation>
    <scope>NUCLEOTIDE SEQUENCE [LARGE SCALE GENOMIC DNA]</scope>
    <source>
        <strain evidence="8 9">DSM 16230</strain>
    </source>
</reference>
<dbReference type="InterPro" id="IPR002173">
    <property type="entry name" value="Carboh/pur_kinase_PfkB_CS"/>
</dbReference>
<dbReference type="RefSeq" id="WP_056960660.1">
    <property type="nucleotide sequence ID" value="NZ_AZFQ01000036.1"/>
</dbReference>
<keyword evidence="3 6" id="KW-0547">Nucleotide-binding</keyword>
<dbReference type="InterPro" id="IPR017583">
    <property type="entry name" value="Tagatose/fructose_Pkinase"/>
</dbReference>
<keyword evidence="4 8" id="KW-0418">Kinase</keyword>
<dbReference type="PIRSF" id="PIRSF000535">
    <property type="entry name" value="1PFK/6PFK/LacC"/>
    <property type="match status" value="1"/>
</dbReference>
<dbReference type="AlphaFoldDB" id="A0A0R1V584"/>
<dbReference type="PROSITE" id="PS00584">
    <property type="entry name" value="PFKB_KINASES_2"/>
    <property type="match status" value="1"/>
</dbReference>
<comment type="pathway">
    <text evidence="6">Carbohydrate metabolism; D-tagatose 6-phosphate degradation; D-glyceraldehyde 3-phosphate and glycerone phosphate from D-tagatose 6-phosphate: step 1/2.</text>
</comment>
<dbReference type="EMBL" id="AZFQ01000036">
    <property type="protein sequence ID" value="KRL98691.1"/>
    <property type="molecule type" value="Genomic_DNA"/>
</dbReference>
<keyword evidence="2 6" id="KW-0808">Transferase</keyword>
<accession>A0A0R1V584</accession>
<gene>
    <name evidence="8" type="ORF">FD50_GL000498</name>
</gene>
<dbReference type="GO" id="GO:0005988">
    <property type="term" value="P:lactose metabolic process"/>
    <property type="evidence" value="ECO:0007669"/>
    <property type="project" value="UniProtKB-KW"/>
</dbReference>
<comment type="similarity">
    <text evidence="6">Belongs to the carbohydrate kinase PfkB family. LacC subfamily.</text>
</comment>
<evidence type="ECO:0000313" key="8">
    <source>
        <dbReference type="EMBL" id="KRL98691.1"/>
    </source>
</evidence>
<evidence type="ECO:0000259" key="7">
    <source>
        <dbReference type="Pfam" id="PF00294"/>
    </source>
</evidence>
<comment type="catalytic activity">
    <reaction evidence="6">
        <text>D-tagatofuranose 6-phosphate + ATP = D-tagatofuranose 1,6-bisphosphate + ADP + H(+)</text>
        <dbReference type="Rhea" id="RHEA:12420"/>
        <dbReference type="ChEBI" id="CHEBI:15378"/>
        <dbReference type="ChEBI" id="CHEBI:30616"/>
        <dbReference type="ChEBI" id="CHEBI:58694"/>
        <dbReference type="ChEBI" id="CHEBI:58695"/>
        <dbReference type="ChEBI" id="CHEBI:456216"/>
        <dbReference type="EC" id="2.7.1.144"/>
    </reaction>
</comment>
<comment type="caution">
    <text evidence="8">The sequence shown here is derived from an EMBL/GenBank/DDBJ whole genome shotgun (WGS) entry which is preliminary data.</text>
</comment>
<dbReference type="GO" id="GO:2001059">
    <property type="term" value="P:D-tagatose 6-phosphate catabolic process"/>
    <property type="evidence" value="ECO:0007669"/>
    <property type="project" value="UniProtKB-UniPathway"/>
</dbReference>
<evidence type="ECO:0000256" key="4">
    <source>
        <dbReference type="ARBA" id="ARBA00022777"/>
    </source>
</evidence>
<comment type="similarity">
    <text evidence="1">Belongs to the carbohydrate kinase pfkB family.</text>
</comment>
<dbReference type="STRING" id="1423801.FD50_GL000498"/>
<keyword evidence="6" id="KW-0423">Lactose metabolism</keyword>
<dbReference type="GeneID" id="98307935"/>
<dbReference type="Pfam" id="PF00294">
    <property type="entry name" value="PfkB"/>
    <property type="match status" value="1"/>
</dbReference>
<keyword evidence="9" id="KW-1185">Reference proteome</keyword>
<protein>
    <recommendedName>
        <fullName evidence="6">Tagatose-6-phosphate kinase</fullName>
        <ecNumber evidence="6">2.7.1.144</ecNumber>
    </recommendedName>
</protein>
<dbReference type="EC" id="2.7.1.144" evidence="6"/>
<name>A0A0R1V584_9LACO</name>
<dbReference type="GO" id="GO:0005524">
    <property type="term" value="F:ATP binding"/>
    <property type="evidence" value="ECO:0007669"/>
    <property type="project" value="UniProtKB-KW"/>
</dbReference>
<evidence type="ECO:0000313" key="9">
    <source>
        <dbReference type="Proteomes" id="UP000051166"/>
    </source>
</evidence>
<sequence length="330" mass="35977">MILTITTNPSLDIIYRTEEFTIGATNREISHQKVVGGKGINAARVASILFGSEANKVIAAGFAGITNFSILEKELKQYGLIDKFIQTPGETRFCYQIYDKRNKKTELNELGIPVPYKSFNLFLQQLDHLKNLTAISINGSIAPGLPKNAYSTLIKKLRSIAPNAKIILDTSGSALCSTLEGSSQPDIIKPNNDELSDFLGYKVTEDPTSALYALQDKRLKKIPTVVASLGATGAVVKVHLKNPSFYFVKTHSLSAINTQGAGDSTVAGMLYAIDQGFNDLQVIKYGMAAGMANVIEQKTGYVQSKNVISYVNDRSKISIIKLKSPDELVY</sequence>
<dbReference type="PATRIC" id="fig|1423801.4.peg.507"/>
<dbReference type="OrthoDB" id="9801219at2"/>
<dbReference type="Proteomes" id="UP000051166">
    <property type="component" value="Unassembled WGS sequence"/>
</dbReference>
<dbReference type="UniPathway" id="UPA00704">
    <property type="reaction ID" value="UER00715"/>
</dbReference>
<dbReference type="SUPFAM" id="SSF53613">
    <property type="entry name" value="Ribokinase-like"/>
    <property type="match status" value="1"/>
</dbReference>
<dbReference type="GO" id="GO:0008443">
    <property type="term" value="F:phosphofructokinase activity"/>
    <property type="evidence" value="ECO:0007669"/>
    <property type="project" value="TreeGrafter"/>
</dbReference>
<dbReference type="InterPro" id="IPR029056">
    <property type="entry name" value="Ribokinase-like"/>
</dbReference>
<organism evidence="8 9">
    <name type="scientific">Liquorilactobacillus satsumensis DSM 16230 = JCM 12392</name>
    <dbReference type="NCBI Taxonomy" id="1423801"/>
    <lineage>
        <taxon>Bacteria</taxon>
        <taxon>Bacillati</taxon>
        <taxon>Bacillota</taxon>
        <taxon>Bacilli</taxon>
        <taxon>Lactobacillales</taxon>
        <taxon>Lactobacillaceae</taxon>
        <taxon>Liquorilactobacillus</taxon>
    </lineage>
</organism>
<proteinExistence type="inferred from homology"/>
<keyword evidence="5 6" id="KW-0067">ATP-binding</keyword>
<evidence type="ECO:0000256" key="6">
    <source>
        <dbReference type="PIRNR" id="PIRNR000535"/>
    </source>
</evidence>
<dbReference type="PANTHER" id="PTHR46566:SF5">
    <property type="entry name" value="1-PHOSPHOFRUCTOKINASE"/>
    <property type="match status" value="1"/>
</dbReference>
<dbReference type="GO" id="GO:0005829">
    <property type="term" value="C:cytosol"/>
    <property type="evidence" value="ECO:0007669"/>
    <property type="project" value="TreeGrafter"/>
</dbReference>
<evidence type="ECO:0000256" key="3">
    <source>
        <dbReference type="ARBA" id="ARBA00022741"/>
    </source>
</evidence>
<evidence type="ECO:0000256" key="5">
    <source>
        <dbReference type="ARBA" id="ARBA00022840"/>
    </source>
</evidence>